<name>A0A7M2T329_STRCW</name>
<feature type="compositionally biased region" description="Basic residues" evidence="1">
    <location>
        <begin position="17"/>
        <end position="28"/>
    </location>
</feature>
<proteinExistence type="predicted"/>
<sequence>MSTAGIQRDTAAEGHRALARHQPSHKRLLAASYGNGTTRPWYEPVTGSAIPSRRPSTRPKATAVRR</sequence>
<dbReference type="EMBL" id="CP063374">
    <property type="protein sequence ID" value="QOV42982.1"/>
    <property type="molecule type" value="Genomic_DNA"/>
</dbReference>
<dbReference type="Proteomes" id="UP000594008">
    <property type="component" value="Chromosome"/>
</dbReference>
<gene>
    <name evidence="2" type="ORF">IPT68_24790</name>
</gene>
<reference evidence="2 3" key="1">
    <citation type="submission" date="2020-10" db="EMBL/GenBank/DDBJ databases">
        <title>Streptomyces chromofuscus complate genome analysis.</title>
        <authorList>
            <person name="Anwar N."/>
        </authorList>
    </citation>
    <scope>NUCLEOTIDE SEQUENCE [LARGE SCALE GENOMIC DNA]</scope>
    <source>
        <strain evidence="2 3">DSM 40273</strain>
    </source>
</reference>
<feature type="region of interest" description="Disordered" evidence="1">
    <location>
        <begin position="1"/>
        <end position="66"/>
    </location>
</feature>
<keyword evidence="3" id="KW-1185">Reference proteome</keyword>
<accession>A0A7M2T329</accession>
<dbReference type="AlphaFoldDB" id="A0A7M2T329"/>
<evidence type="ECO:0000256" key="1">
    <source>
        <dbReference type="SAM" id="MobiDB-lite"/>
    </source>
</evidence>
<protein>
    <submittedName>
        <fullName evidence="2">Uncharacterized protein</fullName>
    </submittedName>
</protein>
<evidence type="ECO:0000313" key="3">
    <source>
        <dbReference type="Proteomes" id="UP000594008"/>
    </source>
</evidence>
<dbReference type="KEGG" id="schf:IPT68_24790"/>
<dbReference type="RefSeq" id="WP_189696571.1">
    <property type="nucleotide sequence ID" value="NZ_BMTA01000002.1"/>
</dbReference>
<evidence type="ECO:0000313" key="2">
    <source>
        <dbReference type="EMBL" id="QOV42982.1"/>
    </source>
</evidence>
<organism evidence="2 3">
    <name type="scientific">Streptomyces chromofuscus</name>
    <dbReference type="NCBI Taxonomy" id="42881"/>
    <lineage>
        <taxon>Bacteria</taxon>
        <taxon>Bacillati</taxon>
        <taxon>Actinomycetota</taxon>
        <taxon>Actinomycetes</taxon>
        <taxon>Kitasatosporales</taxon>
        <taxon>Streptomycetaceae</taxon>
        <taxon>Streptomyces</taxon>
    </lineage>
</organism>